<organism evidence="1">
    <name type="scientific">human gut metagenome</name>
    <dbReference type="NCBI Taxonomy" id="408170"/>
    <lineage>
        <taxon>unclassified sequences</taxon>
        <taxon>metagenomes</taxon>
        <taxon>organismal metagenomes</taxon>
    </lineage>
</organism>
<accession>W1XS04</accession>
<protein>
    <submittedName>
        <fullName evidence="1">NB-ARC protein</fullName>
    </submittedName>
</protein>
<name>W1XS04_9ZZZZ</name>
<dbReference type="AlphaFoldDB" id="W1XS04"/>
<sequence length="73" mass="8932">IDNFDVDEDDNLEKLINCGCKFIITTRNDFTDYNYHQIEIKEFDDMDNLRDLFYSYNKIDYCEEERDTIDKIN</sequence>
<gene>
    <name evidence="1" type="ORF">Q604_UNBC12415G0001</name>
</gene>
<comment type="caution">
    <text evidence="1">The sequence shown here is derived from an EMBL/GenBank/DDBJ whole genome shotgun (WGS) entry which is preliminary data.</text>
</comment>
<feature type="non-terminal residue" evidence="1">
    <location>
        <position position="1"/>
    </location>
</feature>
<proteinExistence type="predicted"/>
<evidence type="ECO:0000313" key="1">
    <source>
        <dbReference type="EMBL" id="ETJ33138.1"/>
    </source>
</evidence>
<dbReference type="EMBL" id="AZMM01012415">
    <property type="protein sequence ID" value="ETJ33138.1"/>
    <property type="molecule type" value="Genomic_DNA"/>
</dbReference>
<reference evidence="1" key="1">
    <citation type="submission" date="2013-12" db="EMBL/GenBank/DDBJ databases">
        <title>A Varibaculum cambriense genome reconstructed from a premature infant gut community with otherwise low bacterial novelty that shifts toward anaerobic metabolism during the third week of life.</title>
        <authorList>
            <person name="Brown C.T."/>
            <person name="Sharon I."/>
            <person name="Thomas B.C."/>
            <person name="Castelle C.J."/>
            <person name="Morowitz M.J."/>
            <person name="Banfield J.F."/>
        </authorList>
    </citation>
    <scope>NUCLEOTIDE SEQUENCE</scope>
</reference>